<dbReference type="GO" id="GO:0061504">
    <property type="term" value="P:cyclic threonylcarbamoyladenosine biosynthetic process"/>
    <property type="evidence" value="ECO:0007669"/>
    <property type="project" value="TreeGrafter"/>
</dbReference>
<dbReference type="GO" id="GO:0008641">
    <property type="term" value="F:ubiquitin-like modifier activating enzyme activity"/>
    <property type="evidence" value="ECO:0007669"/>
    <property type="project" value="InterPro"/>
</dbReference>
<proteinExistence type="predicted"/>
<name>A0A926DKG2_9FIRM</name>
<dbReference type="InterPro" id="IPR035985">
    <property type="entry name" value="Ubiquitin-activating_enz"/>
</dbReference>
<dbReference type="InterPro" id="IPR000594">
    <property type="entry name" value="ThiF_NAD_FAD-bd"/>
</dbReference>
<keyword evidence="3" id="KW-1185">Reference proteome</keyword>
<dbReference type="RefSeq" id="WP_177677803.1">
    <property type="nucleotide sequence ID" value="NZ_JACRSU010000001.1"/>
</dbReference>
<sequence>MDSRFLRNEMLIGEEGLKKLAGASVVVFGVGGVGSSAIEGLARSGVGAITLVDSDSVDITNLNRQLHAVSETVGESKVKAMAERILSINPKAKITQMNLFYLPETADEIDLAGFDYIVDAVDTVSAKIELAVQAQKLSVPIISCMGTGNKLHPELLRVTDIYKTKMCPLCRVMRRELSKRGVSRLKVVYSEEPPLVPSFQPEGGSKRSVPGSMPFVPPAAGFLIASQVVLDILAM</sequence>
<dbReference type="AlphaFoldDB" id="A0A926DKG2"/>
<reference evidence="2" key="1">
    <citation type="submission" date="2020-08" db="EMBL/GenBank/DDBJ databases">
        <title>Genome public.</title>
        <authorList>
            <person name="Liu C."/>
            <person name="Sun Q."/>
        </authorList>
    </citation>
    <scope>NUCLEOTIDE SEQUENCE</scope>
    <source>
        <strain evidence="2">H8</strain>
    </source>
</reference>
<dbReference type="Proteomes" id="UP000611762">
    <property type="component" value="Unassembled WGS sequence"/>
</dbReference>
<dbReference type="Pfam" id="PF00899">
    <property type="entry name" value="ThiF"/>
    <property type="match status" value="1"/>
</dbReference>
<feature type="domain" description="THIF-type NAD/FAD binding fold" evidence="1">
    <location>
        <begin position="7"/>
        <end position="152"/>
    </location>
</feature>
<dbReference type="PANTHER" id="PTHR43267:SF1">
    <property type="entry name" value="TRNA THREONYLCARBAMOYLADENOSINE DEHYDRATASE"/>
    <property type="match status" value="1"/>
</dbReference>
<evidence type="ECO:0000259" key="1">
    <source>
        <dbReference type="Pfam" id="PF00899"/>
    </source>
</evidence>
<evidence type="ECO:0000313" key="3">
    <source>
        <dbReference type="Proteomes" id="UP000611762"/>
    </source>
</evidence>
<dbReference type="PANTHER" id="PTHR43267">
    <property type="entry name" value="TRNA THREONYLCARBAMOYLADENOSINE DEHYDRATASE"/>
    <property type="match status" value="1"/>
</dbReference>
<organism evidence="2 3">
    <name type="scientific">Congzhengia minquanensis</name>
    <dbReference type="NCBI Taxonomy" id="2763657"/>
    <lineage>
        <taxon>Bacteria</taxon>
        <taxon>Bacillati</taxon>
        <taxon>Bacillota</taxon>
        <taxon>Clostridia</taxon>
        <taxon>Eubacteriales</taxon>
        <taxon>Oscillospiraceae</taxon>
        <taxon>Congzhengia</taxon>
    </lineage>
</organism>
<dbReference type="GO" id="GO:0061503">
    <property type="term" value="F:tRNA threonylcarbamoyladenosine dehydratase"/>
    <property type="evidence" value="ECO:0007669"/>
    <property type="project" value="TreeGrafter"/>
</dbReference>
<dbReference type="Gene3D" id="3.40.50.720">
    <property type="entry name" value="NAD(P)-binding Rossmann-like Domain"/>
    <property type="match status" value="1"/>
</dbReference>
<comment type="caution">
    <text evidence="2">The sequence shown here is derived from an EMBL/GenBank/DDBJ whole genome shotgun (WGS) entry which is preliminary data.</text>
</comment>
<dbReference type="CDD" id="cd00755">
    <property type="entry name" value="YgdL_like"/>
    <property type="match status" value="1"/>
</dbReference>
<gene>
    <name evidence="2" type="ORF">H8698_02835</name>
</gene>
<dbReference type="SUPFAM" id="SSF69572">
    <property type="entry name" value="Activating enzymes of the ubiquitin-like proteins"/>
    <property type="match status" value="1"/>
</dbReference>
<evidence type="ECO:0000313" key="2">
    <source>
        <dbReference type="EMBL" id="MBC8539911.1"/>
    </source>
</evidence>
<accession>A0A926DKG2</accession>
<dbReference type="EMBL" id="JACRSU010000001">
    <property type="protein sequence ID" value="MBC8539911.1"/>
    <property type="molecule type" value="Genomic_DNA"/>
</dbReference>
<protein>
    <submittedName>
        <fullName evidence="2">tRNA threonylcarbamoyladenosine dehydratase</fullName>
    </submittedName>
</protein>
<dbReference type="InterPro" id="IPR045886">
    <property type="entry name" value="ThiF/MoeB/HesA"/>
</dbReference>